<dbReference type="AlphaFoldDB" id="A0A2K3NAY5"/>
<organism evidence="1 2">
    <name type="scientific">Trifolium pratense</name>
    <name type="common">Red clover</name>
    <dbReference type="NCBI Taxonomy" id="57577"/>
    <lineage>
        <taxon>Eukaryota</taxon>
        <taxon>Viridiplantae</taxon>
        <taxon>Streptophyta</taxon>
        <taxon>Embryophyta</taxon>
        <taxon>Tracheophyta</taxon>
        <taxon>Spermatophyta</taxon>
        <taxon>Magnoliopsida</taxon>
        <taxon>eudicotyledons</taxon>
        <taxon>Gunneridae</taxon>
        <taxon>Pentapetalae</taxon>
        <taxon>rosids</taxon>
        <taxon>fabids</taxon>
        <taxon>Fabales</taxon>
        <taxon>Fabaceae</taxon>
        <taxon>Papilionoideae</taxon>
        <taxon>50 kb inversion clade</taxon>
        <taxon>NPAAA clade</taxon>
        <taxon>Hologalegina</taxon>
        <taxon>IRL clade</taxon>
        <taxon>Trifolieae</taxon>
        <taxon>Trifolium</taxon>
    </lineage>
</organism>
<evidence type="ECO:0000313" key="2">
    <source>
        <dbReference type="Proteomes" id="UP000236291"/>
    </source>
</evidence>
<proteinExistence type="predicted"/>
<sequence length="115" mass="13738">MKPLEVSRGRKRPEQKYWRVLPVLRVGQISHCFYEKQMEGSYILNFRLFPEWIYYVCEDYSGNISFSASRKENLTVDPKLAEALAIRWCLQLEKDQNLKYTIKHENEGRAIFDIC</sequence>
<reference evidence="1 2" key="1">
    <citation type="journal article" date="2014" name="Am. J. Bot.">
        <title>Genome assembly and annotation for red clover (Trifolium pratense; Fabaceae).</title>
        <authorList>
            <person name="Istvanek J."/>
            <person name="Jaros M."/>
            <person name="Krenek A."/>
            <person name="Repkova J."/>
        </authorList>
    </citation>
    <scope>NUCLEOTIDE SEQUENCE [LARGE SCALE GENOMIC DNA]</scope>
    <source>
        <strain evidence="2">cv. Tatra</strain>
        <tissue evidence="1">Young leaves</tissue>
    </source>
</reference>
<reference evidence="1 2" key="2">
    <citation type="journal article" date="2017" name="Front. Plant Sci.">
        <title>Gene Classification and Mining of Molecular Markers Useful in Red Clover (Trifolium pratense) Breeding.</title>
        <authorList>
            <person name="Istvanek J."/>
            <person name="Dluhosova J."/>
            <person name="Dluhos P."/>
            <person name="Patkova L."/>
            <person name="Nedelnik J."/>
            <person name="Repkova J."/>
        </authorList>
    </citation>
    <scope>NUCLEOTIDE SEQUENCE [LARGE SCALE GENOMIC DNA]</scope>
    <source>
        <strain evidence="2">cv. Tatra</strain>
        <tissue evidence="1">Young leaves</tissue>
    </source>
</reference>
<dbReference type="EMBL" id="ASHM01018631">
    <property type="protein sequence ID" value="PNY00197.1"/>
    <property type="molecule type" value="Genomic_DNA"/>
</dbReference>
<dbReference type="Proteomes" id="UP000236291">
    <property type="component" value="Unassembled WGS sequence"/>
</dbReference>
<name>A0A2K3NAY5_TRIPR</name>
<gene>
    <name evidence="1" type="ORF">L195_g023473</name>
</gene>
<comment type="caution">
    <text evidence="1">The sequence shown here is derived from an EMBL/GenBank/DDBJ whole genome shotgun (WGS) entry which is preliminary data.</text>
</comment>
<protein>
    <submittedName>
        <fullName evidence="1">Uncharacterized protein</fullName>
    </submittedName>
</protein>
<evidence type="ECO:0000313" key="1">
    <source>
        <dbReference type="EMBL" id="PNY00197.1"/>
    </source>
</evidence>
<accession>A0A2K3NAY5</accession>